<dbReference type="InterPro" id="IPR011042">
    <property type="entry name" value="6-blade_b-propeller_TolB-like"/>
</dbReference>
<evidence type="ECO:0000313" key="3">
    <source>
        <dbReference type="Proteomes" id="UP000663868"/>
    </source>
</evidence>
<dbReference type="Gene3D" id="2.120.10.30">
    <property type="entry name" value="TolB, C-terminal domain"/>
    <property type="match status" value="1"/>
</dbReference>
<reference evidence="2" key="1">
    <citation type="submission" date="2021-02" db="EMBL/GenBank/DDBJ databases">
        <authorList>
            <person name="Nowell W R."/>
        </authorList>
    </citation>
    <scope>NUCLEOTIDE SEQUENCE</scope>
</reference>
<dbReference type="Proteomes" id="UP000663868">
    <property type="component" value="Unassembled WGS sequence"/>
</dbReference>
<gene>
    <name evidence="2" type="ORF">KXQ929_LOCUS7605</name>
</gene>
<dbReference type="AlphaFoldDB" id="A0A818QXE4"/>
<accession>A0A818QXE4</accession>
<evidence type="ECO:0000313" key="2">
    <source>
        <dbReference type="EMBL" id="CAF3648370.1"/>
    </source>
</evidence>
<comment type="caution">
    <text evidence="2">The sequence shown here is derived from an EMBL/GenBank/DDBJ whole genome shotgun (WGS) entry which is preliminary data.</text>
</comment>
<dbReference type="EMBL" id="CAJOBB010000315">
    <property type="protein sequence ID" value="CAF3648370.1"/>
    <property type="molecule type" value="Genomic_DNA"/>
</dbReference>
<feature type="chain" id="PRO_5032318768" evidence="1">
    <location>
        <begin position="19"/>
        <end position="376"/>
    </location>
</feature>
<proteinExistence type="predicted"/>
<feature type="signal peptide" evidence="1">
    <location>
        <begin position="1"/>
        <end position="18"/>
    </location>
</feature>
<name>A0A818QXE4_9BILA</name>
<organism evidence="2 3">
    <name type="scientific">Adineta steineri</name>
    <dbReference type="NCBI Taxonomy" id="433720"/>
    <lineage>
        <taxon>Eukaryota</taxon>
        <taxon>Metazoa</taxon>
        <taxon>Spiralia</taxon>
        <taxon>Gnathifera</taxon>
        <taxon>Rotifera</taxon>
        <taxon>Eurotatoria</taxon>
        <taxon>Bdelloidea</taxon>
        <taxon>Adinetida</taxon>
        <taxon>Adinetidae</taxon>
        <taxon>Adineta</taxon>
    </lineage>
</organism>
<keyword evidence="1" id="KW-0732">Signal</keyword>
<sequence>MLFLHICYVFSLFILGNSIQIPYIDNAILQSRSNSNDVFLSNKTCDQCLCISFLSYSILNCLPNNTCQLFSIFPLTYQIKIIPGARLYFPQRLFPNISQCCMPDINYLLNRLKIARQTTVSIPNPRETVIDNHGYLATVEMKSNHLDRFYPTNLTRISQTIIQISSARTIAYNNGAFFVASNNNSMTIVDSENLTTLNDVILTSIDGPRGIMFLNNGQTMVISSINNNYLVFFNRSTVVPIKYIFTFYQLINCSGPHGLWRVNDSFFYATSYKDNSIYSYSSFNSTWQEKYVFKVPNMNNNNNTGTTHLLIDECQRFWISLETDTTLIYDQQGNLLGNLTIANSKIFDVKLIDNYIMYISDTLNNRTIRYDPNIQC</sequence>
<protein>
    <submittedName>
        <fullName evidence="2">Uncharacterized protein</fullName>
    </submittedName>
</protein>
<evidence type="ECO:0000256" key="1">
    <source>
        <dbReference type="SAM" id="SignalP"/>
    </source>
</evidence>
<dbReference type="SUPFAM" id="SSF75011">
    <property type="entry name" value="3-carboxy-cis,cis-mucoante lactonizing enzyme"/>
    <property type="match status" value="1"/>
</dbReference>